<reference evidence="1" key="1">
    <citation type="submission" date="2022-09" db="EMBL/GenBank/DDBJ databases">
        <title>Comparative genomics and taxonomic characterization of three novel marine species of genus Reichenbachiella exhibiting antioxidant and polysaccharide degradation activities.</title>
        <authorList>
            <person name="Muhammad N."/>
            <person name="Lee Y.-J."/>
            <person name="Ko J."/>
            <person name="Kim S.-G."/>
        </authorList>
    </citation>
    <scope>NUCLEOTIDE SEQUENCE</scope>
    <source>
        <strain evidence="1">BKB1-1</strain>
    </source>
</reference>
<dbReference type="PANTHER" id="PTHR42754">
    <property type="entry name" value="ENDOGLUCANASE"/>
    <property type="match status" value="1"/>
</dbReference>
<keyword evidence="2" id="KW-1185">Reference proteome</keyword>
<dbReference type="PANTHER" id="PTHR42754:SF1">
    <property type="entry name" value="LIPOPROTEIN"/>
    <property type="match status" value="1"/>
</dbReference>
<dbReference type="Proteomes" id="UP001065174">
    <property type="component" value="Chromosome"/>
</dbReference>
<protein>
    <submittedName>
        <fullName evidence="1">Uncharacterized protein</fullName>
    </submittedName>
</protein>
<evidence type="ECO:0000313" key="1">
    <source>
        <dbReference type="EMBL" id="UXP32000.1"/>
    </source>
</evidence>
<dbReference type="EMBL" id="CP106679">
    <property type="protein sequence ID" value="UXP32000.1"/>
    <property type="molecule type" value="Genomic_DNA"/>
</dbReference>
<accession>A0ABY6CNA6</accession>
<proteinExistence type="predicted"/>
<dbReference type="RefSeq" id="WP_262309439.1">
    <property type="nucleotide sequence ID" value="NZ_CP106679.1"/>
</dbReference>
<gene>
    <name evidence="1" type="ORF">N6H18_16775</name>
</gene>
<evidence type="ECO:0000313" key="2">
    <source>
        <dbReference type="Proteomes" id="UP001065174"/>
    </source>
</evidence>
<name>A0ABY6CNA6_9BACT</name>
<sequence>MKNIMLFCVLILTFGCIDDHPSSLDQSARFIKYFGTTGNEGVVDMVETMSGEILILGYTNTPNGDNDFYIVKTDSAGNGIWQESYNYDDGIDGNSASQDIPASARLFNNDQNLLAIGTSNISDTLRIFLLNIDVATGQAIESFAYQYYDDRIQNVAIDNIGAKSTSGADILYNEANDEFIILGSVETWSKDLYLSDPQSILLMSVDAKTFAPKWHDLTGLRSEDAGVKLIEDNGRYFYISTVTIPVGNPTGYGNKDVFVVEFNPSSGVAINSGYYGTAGADVPNNIVSFNNFLFVTGTSGDVQSEQAFFLRVPKSLPEENIDFVNIDVTNGDFNFTATGTQGLDLVRLNNGDVYIAGQINGFRTEDGEFKENEIGIFRVDAFGSLDLDNFRVYGSEDNDKADAIILRADGTLVIGATVDFGSTSMMSLLKTNVWGEFK</sequence>
<dbReference type="PROSITE" id="PS51257">
    <property type="entry name" value="PROKAR_LIPOPROTEIN"/>
    <property type="match status" value="1"/>
</dbReference>
<organism evidence="1 2">
    <name type="scientific">Reichenbachiella agarivorans</name>
    <dbReference type="NCBI Taxonomy" id="2979464"/>
    <lineage>
        <taxon>Bacteria</taxon>
        <taxon>Pseudomonadati</taxon>
        <taxon>Bacteroidota</taxon>
        <taxon>Cytophagia</taxon>
        <taxon>Cytophagales</taxon>
        <taxon>Reichenbachiellaceae</taxon>
        <taxon>Reichenbachiella</taxon>
    </lineage>
</organism>